<evidence type="ECO:0000313" key="1">
    <source>
        <dbReference type="EMBL" id="TKR72520.1"/>
    </source>
</evidence>
<sequence length="89" mass="9914">MLEESIDNLSYSSATSLKAPLRMHGFAKLKPTSSKNGRSPHLAFPQPLSRDHFLEILLKRTQAATFMQMTLVPAERLVHSYVTSTLTLG</sequence>
<evidence type="ECO:0000313" key="2">
    <source>
        <dbReference type="Proteomes" id="UP000298663"/>
    </source>
</evidence>
<name>A0A4U5MS64_STECR</name>
<dbReference type="AlphaFoldDB" id="A0A4U5MS64"/>
<accession>A0A4U5MS64</accession>
<gene>
    <name evidence="1" type="ORF">L596_019953</name>
</gene>
<keyword evidence="2" id="KW-1185">Reference proteome</keyword>
<proteinExistence type="predicted"/>
<protein>
    <submittedName>
        <fullName evidence="1">Uncharacterized protein</fullName>
    </submittedName>
</protein>
<comment type="caution">
    <text evidence="1">The sequence shown here is derived from an EMBL/GenBank/DDBJ whole genome shotgun (WGS) entry which is preliminary data.</text>
</comment>
<dbReference type="EMBL" id="AZBU02000006">
    <property type="protein sequence ID" value="TKR72520.1"/>
    <property type="molecule type" value="Genomic_DNA"/>
</dbReference>
<reference evidence="1 2" key="2">
    <citation type="journal article" date="2019" name="G3 (Bethesda)">
        <title>Hybrid Assembly of the Genome of the Entomopathogenic Nematode Steinernema carpocapsae Identifies the X-Chromosome.</title>
        <authorList>
            <person name="Serra L."/>
            <person name="Macchietto M."/>
            <person name="Macias-Munoz A."/>
            <person name="McGill C.J."/>
            <person name="Rodriguez I.M."/>
            <person name="Rodriguez B."/>
            <person name="Murad R."/>
            <person name="Mortazavi A."/>
        </authorList>
    </citation>
    <scope>NUCLEOTIDE SEQUENCE [LARGE SCALE GENOMIC DNA]</scope>
    <source>
        <strain evidence="1 2">ALL</strain>
    </source>
</reference>
<reference evidence="1 2" key="1">
    <citation type="journal article" date="2015" name="Genome Biol.">
        <title>Comparative genomics of Steinernema reveals deeply conserved gene regulatory networks.</title>
        <authorList>
            <person name="Dillman A.R."/>
            <person name="Macchietto M."/>
            <person name="Porter C.F."/>
            <person name="Rogers A."/>
            <person name="Williams B."/>
            <person name="Antoshechkin I."/>
            <person name="Lee M.M."/>
            <person name="Goodwin Z."/>
            <person name="Lu X."/>
            <person name="Lewis E.E."/>
            <person name="Goodrich-Blair H."/>
            <person name="Stock S.P."/>
            <person name="Adams B.J."/>
            <person name="Sternberg P.W."/>
            <person name="Mortazavi A."/>
        </authorList>
    </citation>
    <scope>NUCLEOTIDE SEQUENCE [LARGE SCALE GENOMIC DNA]</scope>
    <source>
        <strain evidence="1 2">ALL</strain>
    </source>
</reference>
<organism evidence="1 2">
    <name type="scientific">Steinernema carpocapsae</name>
    <name type="common">Entomopathogenic nematode</name>
    <dbReference type="NCBI Taxonomy" id="34508"/>
    <lineage>
        <taxon>Eukaryota</taxon>
        <taxon>Metazoa</taxon>
        <taxon>Ecdysozoa</taxon>
        <taxon>Nematoda</taxon>
        <taxon>Chromadorea</taxon>
        <taxon>Rhabditida</taxon>
        <taxon>Tylenchina</taxon>
        <taxon>Panagrolaimomorpha</taxon>
        <taxon>Strongyloidoidea</taxon>
        <taxon>Steinernematidae</taxon>
        <taxon>Steinernema</taxon>
    </lineage>
</organism>
<dbReference type="Proteomes" id="UP000298663">
    <property type="component" value="Unassembled WGS sequence"/>
</dbReference>